<evidence type="ECO:0000256" key="1">
    <source>
        <dbReference type="ARBA" id="ARBA00005150"/>
    </source>
</evidence>
<dbReference type="SUPFAM" id="SSF53623">
    <property type="entry name" value="MurD-like peptide ligases, catalytic domain"/>
    <property type="match status" value="1"/>
</dbReference>
<dbReference type="PANTHER" id="PTHR11136">
    <property type="entry name" value="FOLYLPOLYGLUTAMATE SYNTHASE-RELATED"/>
    <property type="match status" value="1"/>
</dbReference>
<dbReference type="PANTHER" id="PTHR11136:SF5">
    <property type="entry name" value="FOLYLPOLYGLUTAMATE SYNTHASE, MITOCHONDRIAL"/>
    <property type="match status" value="1"/>
</dbReference>
<keyword evidence="9" id="KW-0460">Magnesium</keyword>
<evidence type="ECO:0000256" key="9">
    <source>
        <dbReference type="ARBA" id="ARBA00022842"/>
    </source>
</evidence>
<dbReference type="InterPro" id="IPR001645">
    <property type="entry name" value="Folylpolyglutamate_synth"/>
</dbReference>
<dbReference type="Gene3D" id="3.40.1190.10">
    <property type="entry name" value="Mur-like, catalytic domain"/>
    <property type="match status" value="1"/>
</dbReference>
<reference evidence="13 14" key="1">
    <citation type="submission" date="2024-01" db="EMBL/GenBank/DDBJ databases">
        <authorList>
            <person name="Allen C."/>
            <person name="Tagirdzhanova G."/>
        </authorList>
    </citation>
    <scope>NUCLEOTIDE SEQUENCE [LARGE SCALE GENOMIC DNA]</scope>
</reference>
<evidence type="ECO:0000256" key="7">
    <source>
        <dbReference type="ARBA" id="ARBA00022741"/>
    </source>
</evidence>
<evidence type="ECO:0000256" key="11">
    <source>
        <dbReference type="ARBA" id="ARBA00030876"/>
    </source>
</evidence>
<keyword evidence="14" id="KW-1185">Reference proteome</keyword>
<dbReference type="InterPro" id="IPR036615">
    <property type="entry name" value="Mur_ligase_C_dom_sf"/>
</dbReference>
<comment type="similarity">
    <text evidence="2">Belongs to the folylpolyglutamate synthase family.</text>
</comment>
<gene>
    <name evidence="13" type="ORF">SBRCBS47491_002478</name>
</gene>
<dbReference type="Proteomes" id="UP001642406">
    <property type="component" value="Unassembled WGS sequence"/>
</dbReference>
<dbReference type="EMBL" id="CAWUHC010000014">
    <property type="protein sequence ID" value="CAK7215406.1"/>
    <property type="molecule type" value="Genomic_DNA"/>
</dbReference>
<protein>
    <recommendedName>
        <fullName evidence="3">tetrahydrofolate synthase</fullName>
        <ecNumber evidence="3">6.3.2.17</ecNumber>
    </recommendedName>
    <alternativeName>
        <fullName evidence="11">Folylpoly-gamma-glutamate synthetase</fullName>
    </alternativeName>
    <alternativeName>
        <fullName evidence="10">Tetrahydrofolylpolyglutamate synthase</fullName>
    </alternativeName>
</protein>
<keyword evidence="8" id="KW-0067">ATP-binding</keyword>
<name>A0ABP0B872_9PEZI</name>
<dbReference type="InterPro" id="IPR018109">
    <property type="entry name" value="Folylpolyglutamate_synth_CS"/>
</dbReference>
<evidence type="ECO:0000256" key="4">
    <source>
        <dbReference type="ARBA" id="ARBA00022563"/>
    </source>
</evidence>
<evidence type="ECO:0000313" key="14">
    <source>
        <dbReference type="Proteomes" id="UP001642406"/>
    </source>
</evidence>
<evidence type="ECO:0000256" key="3">
    <source>
        <dbReference type="ARBA" id="ARBA00013025"/>
    </source>
</evidence>
<evidence type="ECO:0000256" key="2">
    <source>
        <dbReference type="ARBA" id="ARBA00008276"/>
    </source>
</evidence>
<dbReference type="Gene3D" id="3.90.190.20">
    <property type="entry name" value="Mur ligase, C-terminal domain"/>
    <property type="match status" value="1"/>
</dbReference>
<comment type="caution">
    <text evidence="13">The sequence shown here is derived from an EMBL/GenBank/DDBJ whole genome shotgun (WGS) entry which is preliminary data.</text>
</comment>
<dbReference type="EC" id="6.3.2.17" evidence="3"/>
<evidence type="ECO:0000313" key="13">
    <source>
        <dbReference type="EMBL" id="CAK7215406.1"/>
    </source>
</evidence>
<dbReference type="NCBIfam" id="TIGR01499">
    <property type="entry name" value="folC"/>
    <property type="match status" value="1"/>
</dbReference>
<dbReference type="SUPFAM" id="SSF53244">
    <property type="entry name" value="MurD-like peptide ligases, peptide-binding domain"/>
    <property type="match status" value="1"/>
</dbReference>
<organism evidence="13 14">
    <name type="scientific">Sporothrix bragantina</name>
    <dbReference type="NCBI Taxonomy" id="671064"/>
    <lineage>
        <taxon>Eukaryota</taxon>
        <taxon>Fungi</taxon>
        <taxon>Dikarya</taxon>
        <taxon>Ascomycota</taxon>
        <taxon>Pezizomycotina</taxon>
        <taxon>Sordariomycetes</taxon>
        <taxon>Sordariomycetidae</taxon>
        <taxon>Ophiostomatales</taxon>
        <taxon>Ophiostomataceae</taxon>
        <taxon>Sporothrix</taxon>
    </lineage>
</organism>
<evidence type="ECO:0000256" key="8">
    <source>
        <dbReference type="ARBA" id="ARBA00022840"/>
    </source>
</evidence>
<comment type="pathway">
    <text evidence="1">Cofactor biosynthesis; tetrahydrofolylpolyglutamate biosynthesis.</text>
</comment>
<accession>A0ABP0B872</accession>
<keyword evidence="7" id="KW-0547">Nucleotide-binding</keyword>
<evidence type="ECO:0000256" key="6">
    <source>
        <dbReference type="ARBA" id="ARBA00022723"/>
    </source>
</evidence>
<evidence type="ECO:0000256" key="10">
    <source>
        <dbReference type="ARBA" id="ARBA00030592"/>
    </source>
</evidence>
<evidence type="ECO:0000256" key="12">
    <source>
        <dbReference type="ARBA" id="ARBA00047493"/>
    </source>
</evidence>
<sequence>MSTLSAGVHYDSCETLDFGSLPRTYASALYLLSLLPTNRDVTALFEMPKPKDGEGAPVDFNALAIPEVVAWMARAGYKDLPKDLAPLKCIHIAGTKGKGSVSAFATAILVEEAASGNTAVGRVGTYLSPHVISVRERIWLDGQPISRELFTKYVFELWVRLSEAAAIADPADKDPFGAHTKPFYFRFLTLLAFHVFLREGVRSAVVECGIGGEYDATNILPKSSVTAAVVTRLGIDHVAMLGRTLEEIAWHKAGVFKKGVAAITLQQDAPEAELDGKEAPPGESKKDREAALHVLRIRAAKKKALALYAISPDAVALWGGVPGAALPGAFQKYNMALAVVATEHHIRTVSTRDGKSSDAAVIPFNPANIPATSIVALSKATLRGRCETIVDTSATTSVPIEYLVDGAHTADSLREVARYFLARSDANEASARRFLLFSVRDRNPGDLLRALMAGTGPGTDQVPKKHDDYFEHAIFVFPPEAVAAREDALRTMREVCPTTKSYICDSVPVAIGQIRALFAPPQEDPMGYLSGAPTGTPVQPRQVLATGSFVLVREVLQELDADFED</sequence>
<dbReference type="PROSITE" id="PS01012">
    <property type="entry name" value="FOLYLPOLYGLU_SYNT_2"/>
    <property type="match status" value="1"/>
</dbReference>
<keyword evidence="5" id="KW-0436">Ligase</keyword>
<comment type="catalytic activity">
    <reaction evidence="12">
        <text>(6S)-5,6,7,8-tetrahydrofolyl-(gamma-L-Glu)(n) + L-glutamate + ATP = (6S)-5,6,7,8-tetrahydrofolyl-(gamma-L-Glu)(n+1) + ADP + phosphate + H(+)</text>
        <dbReference type="Rhea" id="RHEA:10580"/>
        <dbReference type="Rhea" id="RHEA-COMP:14738"/>
        <dbReference type="Rhea" id="RHEA-COMP:14740"/>
        <dbReference type="ChEBI" id="CHEBI:15378"/>
        <dbReference type="ChEBI" id="CHEBI:29985"/>
        <dbReference type="ChEBI" id="CHEBI:30616"/>
        <dbReference type="ChEBI" id="CHEBI:43474"/>
        <dbReference type="ChEBI" id="CHEBI:141005"/>
        <dbReference type="ChEBI" id="CHEBI:456216"/>
        <dbReference type="EC" id="6.3.2.17"/>
    </reaction>
</comment>
<keyword evidence="6" id="KW-0479">Metal-binding</keyword>
<keyword evidence="4" id="KW-0554">One-carbon metabolism</keyword>
<proteinExistence type="inferred from homology"/>
<dbReference type="InterPro" id="IPR036565">
    <property type="entry name" value="Mur-like_cat_sf"/>
</dbReference>
<evidence type="ECO:0000256" key="5">
    <source>
        <dbReference type="ARBA" id="ARBA00022598"/>
    </source>
</evidence>